<sequence length="91" mass="10533">MRFYELLNFQHVMLYLFPALIFILVFGLFLGFTHFRGKDSERRKTAIIERFPGGIEGRDAPFPLAMTLTIAGTLIWGFLYIWFTGILGVKI</sequence>
<keyword evidence="1" id="KW-0472">Membrane</keyword>
<protein>
    <submittedName>
        <fullName evidence="2">Uncharacterized protein</fullName>
    </submittedName>
</protein>
<keyword evidence="3" id="KW-1185">Reference proteome</keyword>
<evidence type="ECO:0000313" key="2">
    <source>
        <dbReference type="EMBL" id="EPR42384.1"/>
    </source>
</evidence>
<proteinExistence type="predicted"/>
<organism evidence="2 3">
    <name type="scientific">Desulfococcus multivorans DSM 2059</name>
    <dbReference type="NCBI Taxonomy" id="1121405"/>
    <lineage>
        <taxon>Bacteria</taxon>
        <taxon>Pseudomonadati</taxon>
        <taxon>Thermodesulfobacteriota</taxon>
        <taxon>Desulfobacteria</taxon>
        <taxon>Desulfobacterales</taxon>
        <taxon>Desulfococcaceae</taxon>
        <taxon>Desulfococcus</taxon>
    </lineage>
</organism>
<dbReference type="Proteomes" id="UP000014977">
    <property type="component" value="Unassembled WGS sequence"/>
</dbReference>
<evidence type="ECO:0000313" key="3">
    <source>
        <dbReference type="Proteomes" id="UP000014977"/>
    </source>
</evidence>
<dbReference type="AlphaFoldDB" id="S7V6U9"/>
<feature type="transmembrane region" description="Helical" evidence="1">
    <location>
        <begin position="60"/>
        <end position="83"/>
    </location>
</feature>
<keyword evidence="1" id="KW-1133">Transmembrane helix</keyword>
<dbReference type="OrthoDB" id="5420606at2"/>
<gene>
    <name evidence="2" type="ORF">dsmv_1658</name>
</gene>
<feature type="transmembrane region" description="Helical" evidence="1">
    <location>
        <begin position="12"/>
        <end position="35"/>
    </location>
</feature>
<dbReference type="RefSeq" id="WP_020876042.1">
    <property type="nucleotide sequence ID" value="NZ_ATHJ01000066.1"/>
</dbReference>
<name>S7V6U9_DESML</name>
<dbReference type="eggNOG" id="ENOG502ZFAR">
    <property type="taxonomic scope" value="Bacteria"/>
</dbReference>
<dbReference type="EMBL" id="ATHJ01000066">
    <property type="protein sequence ID" value="EPR42384.1"/>
    <property type="molecule type" value="Genomic_DNA"/>
</dbReference>
<evidence type="ECO:0000256" key="1">
    <source>
        <dbReference type="SAM" id="Phobius"/>
    </source>
</evidence>
<keyword evidence="1" id="KW-0812">Transmembrane</keyword>
<reference evidence="2 3" key="1">
    <citation type="journal article" date="2013" name="Genome Announc.">
        <title>Draft genome sequences for three mercury-methylating, sulfate-reducing bacteria.</title>
        <authorList>
            <person name="Brown S.D."/>
            <person name="Hurt R.A.Jr."/>
            <person name="Gilmour C.C."/>
            <person name="Elias D.A."/>
        </authorList>
    </citation>
    <scope>NUCLEOTIDE SEQUENCE [LARGE SCALE GENOMIC DNA]</scope>
    <source>
        <strain evidence="2 3">DSM 2059</strain>
    </source>
</reference>
<dbReference type="STRING" id="897.B2D07_12750"/>
<comment type="caution">
    <text evidence="2">The sequence shown here is derived from an EMBL/GenBank/DDBJ whole genome shotgun (WGS) entry which is preliminary data.</text>
</comment>
<accession>S7V6U9</accession>